<protein>
    <submittedName>
        <fullName evidence="1">Uncharacterized protein</fullName>
    </submittedName>
</protein>
<organism evidence="1 2">
    <name type="scientific">Linnemannia elongata AG-77</name>
    <dbReference type="NCBI Taxonomy" id="1314771"/>
    <lineage>
        <taxon>Eukaryota</taxon>
        <taxon>Fungi</taxon>
        <taxon>Fungi incertae sedis</taxon>
        <taxon>Mucoromycota</taxon>
        <taxon>Mortierellomycotina</taxon>
        <taxon>Mortierellomycetes</taxon>
        <taxon>Mortierellales</taxon>
        <taxon>Mortierellaceae</taxon>
        <taxon>Linnemannia</taxon>
    </lineage>
</organism>
<sequence>MLLTMAPSNETLVNNAFNQVAHLLSDVGNLKSLPAESKERMGFAKFSKLFCDSIIFWGLYNHADERSKGTAIGKYIAELRDAFNHTALDVESILPMIAIMESAEVRKSLGSRMEDLVEKETTFARRVKRYKKNGYTRVELTFYGPSLRPLQEYQDEMDKTRELLKECRSYKCSFETQWQERAKCITSMAAVYFPKEEVFAYCHWWNSLTSKKYGYTWNKLLVREKECFLQEMYLLAVLA</sequence>
<gene>
    <name evidence="1" type="ORF">K457DRAFT_1825778</name>
</gene>
<evidence type="ECO:0000313" key="1">
    <source>
        <dbReference type="EMBL" id="OAQ22080.1"/>
    </source>
</evidence>
<dbReference type="OrthoDB" id="2429961at2759"/>
<reference evidence="1 2" key="1">
    <citation type="submission" date="2016-05" db="EMBL/GenBank/DDBJ databases">
        <title>Genome sequencing reveals origins of a unique bacterial endosymbiosis in the earliest lineages of terrestrial Fungi.</title>
        <authorList>
            <consortium name="DOE Joint Genome Institute"/>
            <person name="Uehling J."/>
            <person name="Gryganskyi A."/>
            <person name="Hameed K."/>
            <person name="Tschaplinski T."/>
            <person name="Misztal P."/>
            <person name="Wu S."/>
            <person name="Desiro A."/>
            <person name="Vande Pol N."/>
            <person name="Du Z.-Y."/>
            <person name="Zienkiewicz A."/>
            <person name="Zienkiewicz K."/>
            <person name="Morin E."/>
            <person name="Tisserant E."/>
            <person name="Splivallo R."/>
            <person name="Hainaut M."/>
            <person name="Henrissat B."/>
            <person name="Ohm R."/>
            <person name="Kuo A."/>
            <person name="Yan J."/>
            <person name="Lipzen A."/>
            <person name="Nolan M."/>
            <person name="Labutti K."/>
            <person name="Barry K."/>
            <person name="Goldstein A."/>
            <person name="Labbe J."/>
            <person name="Schadt C."/>
            <person name="Tuskan G."/>
            <person name="Grigoriev I."/>
            <person name="Martin F."/>
            <person name="Vilgalys R."/>
            <person name="Bonito G."/>
        </authorList>
    </citation>
    <scope>NUCLEOTIDE SEQUENCE [LARGE SCALE GENOMIC DNA]</scope>
    <source>
        <strain evidence="1 2">AG-77</strain>
    </source>
</reference>
<dbReference type="EMBL" id="KV442253">
    <property type="protein sequence ID" value="OAQ22080.1"/>
    <property type="molecule type" value="Genomic_DNA"/>
</dbReference>
<keyword evidence="2" id="KW-1185">Reference proteome</keyword>
<accession>A0A197JAE8</accession>
<name>A0A197JAE8_9FUNG</name>
<dbReference type="Proteomes" id="UP000078512">
    <property type="component" value="Unassembled WGS sequence"/>
</dbReference>
<dbReference type="AlphaFoldDB" id="A0A197JAE8"/>
<proteinExistence type="predicted"/>
<evidence type="ECO:0000313" key="2">
    <source>
        <dbReference type="Proteomes" id="UP000078512"/>
    </source>
</evidence>